<evidence type="ECO:0000313" key="2">
    <source>
        <dbReference type="EMBL" id="MEW9264962.1"/>
    </source>
</evidence>
<proteinExistence type="predicted"/>
<reference evidence="2 3" key="1">
    <citation type="submission" date="2024-07" db="EMBL/GenBank/DDBJ databases">
        <authorList>
            <person name="Thanompreechachai J."/>
            <person name="Duangmal K."/>
        </authorList>
    </citation>
    <scope>NUCLEOTIDE SEQUENCE [LARGE SCALE GENOMIC DNA]</scope>
    <source>
        <strain evidence="2 3">KCTC 19886</strain>
    </source>
</reference>
<protein>
    <recommendedName>
        <fullName evidence="4">ANTAR domain-containing protein</fullName>
    </recommendedName>
</protein>
<feature type="compositionally biased region" description="Basic and acidic residues" evidence="1">
    <location>
        <begin position="82"/>
        <end position="93"/>
    </location>
</feature>
<feature type="region of interest" description="Disordered" evidence="1">
    <location>
        <begin position="73"/>
        <end position="93"/>
    </location>
</feature>
<organism evidence="2 3">
    <name type="scientific">Kineococcus endophyticus</name>
    <dbReference type="NCBI Taxonomy" id="1181883"/>
    <lineage>
        <taxon>Bacteria</taxon>
        <taxon>Bacillati</taxon>
        <taxon>Actinomycetota</taxon>
        <taxon>Actinomycetes</taxon>
        <taxon>Kineosporiales</taxon>
        <taxon>Kineosporiaceae</taxon>
        <taxon>Kineococcus</taxon>
    </lineage>
</organism>
<gene>
    <name evidence="2" type="ORF">AB1207_09400</name>
</gene>
<feature type="region of interest" description="Disordered" evidence="1">
    <location>
        <begin position="1"/>
        <end position="30"/>
    </location>
</feature>
<dbReference type="Proteomes" id="UP001555826">
    <property type="component" value="Unassembled WGS sequence"/>
</dbReference>
<sequence length="93" mass="9785">MSWTSGTWPNLGSGPVLRVKGGPYDDPGPNVPAQVAQLALFGRRDTRRAARALAQAAADHGVPFTPGLVELVNSGKRSPRLPGERRDARGGSL</sequence>
<dbReference type="RefSeq" id="WP_367637818.1">
    <property type="nucleotide sequence ID" value="NZ_JBFNQN010000005.1"/>
</dbReference>
<evidence type="ECO:0000256" key="1">
    <source>
        <dbReference type="SAM" id="MobiDB-lite"/>
    </source>
</evidence>
<dbReference type="EMBL" id="JBFNQN010000005">
    <property type="protein sequence ID" value="MEW9264962.1"/>
    <property type="molecule type" value="Genomic_DNA"/>
</dbReference>
<name>A0ABV3P631_9ACTN</name>
<evidence type="ECO:0000313" key="3">
    <source>
        <dbReference type="Proteomes" id="UP001555826"/>
    </source>
</evidence>
<keyword evidence="3" id="KW-1185">Reference proteome</keyword>
<accession>A0ABV3P631</accession>
<feature type="compositionally biased region" description="Polar residues" evidence="1">
    <location>
        <begin position="1"/>
        <end position="10"/>
    </location>
</feature>
<comment type="caution">
    <text evidence="2">The sequence shown here is derived from an EMBL/GenBank/DDBJ whole genome shotgun (WGS) entry which is preliminary data.</text>
</comment>
<evidence type="ECO:0008006" key="4">
    <source>
        <dbReference type="Google" id="ProtNLM"/>
    </source>
</evidence>